<keyword evidence="5" id="KW-0670">Pyruvate</keyword>
<dbReference type="InterPro" id="IPR005177">
    <property type="entry name" value="Kinase-pyrophosphorylase"/>
</dbReference>
<feature type="non-terminal residue" evidence="5">
    <location>
        <position position="112"/>
    </location>
</feature>
<keyword evidence="1" id="KW-0723">Serine/threonine-protein kinase</keyword>
<evidence type="ECO:0000256" key="4">
    <source>
        <dbReference type="ARBA" id="ARBA00022777"/>
    </source>
</evidence>
<evidence type="ECO:0000256" key="2">
    <source>
        <dbReference type="ARBA" id="ARBA00022679"/>
    </source>
</evidence>
<sequence length="112" mass="12296">MITRPTAYFHLHLVSDATGETLNAIAKAVTVQFATVSPIEHVYPLVRTTRELTRVLKSIEDEPGIVLFTLVDDDLRQQLEEACRSIGSPAIAVLDPVHAALRSYLGAESTPR</sequence>
<dbReference type="GO" id="GO:0005524">
    <property type="term" value="F:ATP binding"/>
    <property type="evidence" value="ECO:0007669"/>
    <property type="project" value="InterPro"/>
</dbReference>
<dbReference type="PANTHER" id="PTHR31756:SF3">
    <property type="entry name" value="PYRUVATE, PHOSPHATE DIKINASE REGULATORY PROTEIN 1, CHLOROPLASTIC"/>
    <property type="match status" value="1"/>
</dbReference>
<proteinExistence type="predicted"/>
<keyword evidence="2" id="KW-0808">Transferase</keyword>
<dbReference type="GO" id="GO:0004674">
    <property type="term" value="F:protein serine/threonine kinase activity"/>
    <property type="evidence" value="ECO:0007669"/>
    <property type="project" value="UniProtKB-KW"/>
</dbReference>
<keyword evidence="3" id="KW-0547">Nucleotide-binding</keyword>
<accession>A0A3B0TRS8</accession>
<dbReference type="EMBL" id="UOEM01000120">
    <property type="protein sequence ID" value="VAW18893.1"/>
    <property type="molecule type" value="Genomic_DNA"/>
</dbReference>
<organism evidence="5">
    <name type="scientific">hydrothermal vent metagenome</name>
    <dbReference type="NCBI Taxonomy" id="652676"/>
    <lineage>
        <taxon>unclassified sequences</taxon>
        <taxon>metagenomes</taxon>
        <taxon>ecological metagenomes</taxon>
    </lineage>
</organism>
<evidence type="ECO:0000313" key="5">
    <source>
        <dbReference type="EMBL" id="VAW18893.1"/>
    </source>
</evidence>
<evidence type="ECO:0000256" key="1">
    <source>
        <dbReference type="ARBA" id="ARBA00022527"/>
    </source>
</evidence>
<name>A0A3B0TRS8_9ZZZZ</name>
<evidence type="ECO:0000256" key="3">
    <source>
        <dbReference type="ARBA" id="ARBA00022741"/>
    </source>
</evidence>
<dbReference type="PANTHER" id="PTHR31756">
    <property type="entry name" value="PYRUVATE, PHOSPHATE DIKINASE REGULATORY PROTEIN 1, CHLOROPLASTIC"/>
    <property type="match status" value="1"/>
</dbReference>
<dbReference type="AlphaFoldDB" id="A0A3B0TRS8"/>
<keyword evidence="4" id="KW-0418">Kinase</keyword>
<dbReference type="Pfam" id="PF03618">
    <property type="entry name" value="Kinase-PPPase"/>
    <property type="match status" value="1"/>
</dbReference>
<protein>
    <submittedName>
        <fullName evidence="5">Phosphoenolpyruvate synthase regulatory protein</fullName>
    </submittedName>
</protein>
<reference evidence="5" key="1">
    <citation type="submission" date="2018-06" db="EMBL/GenBank/DDBJ databases">
        <authorList>
            <person name="Zhirakovskaya E."/>
        </authorList>
    </citation>
    <scope>NUCLEOTIDE SEQUENCE</scope>
</reference>
<gene>
    <name evidence="5" type="ORF">MNBD_ALPHA09-2306</name>
</gene>